<feature type="compositionally biased region" description="Low complexity" evidence="4">
    <location>
        <begin position="169"/>
        <end position="186"/>
    </location>
</feature>
<dbReference type="Pfam" id="PF00169">
    <property type="entry name" value="PH"/>
    <property type="match status" value="1"/>
</dbReference>
<dbReference type="InterPro" id="IPR001849">
    <property type="entry name" value="PH_domain"/>
</dbReference>
<evidence type="ECO:0000259" key="5">
    <source>
        <dbReference type="PROSITE" id="PS50003"/>
    </source>
</evidence>
<evidence type="ECO:0000256" key="3">
    <source>
        <dbReference type="SAM" id="Coils"/>
    </source>
</evidence>
<evidence type="ECO:0000256" key="4">
    <source>
        <dbReference type="SAM" id="MobiDB-lite"/>
    </source>
</evidence>
<dbReference type="PANTHER" id="PTHR36100:SF1">
    <property type="entry name" value="BUD SITE SELECTION PROTEIN 4"/>
    <property type="match status" value="1"/>
</dbReference>
<feature type="compositionally biased region" description="Polar residues" evidence="4">
    <location>
        <begin position="199"/>
        <end position="214"/>
    </location>
</feature>
<feature type="region of interest" description="Disordered" evidence="4">
    <location>
        <begin position="1"/>
        <end position="79"/>
    </location>
</feature>
<feature type="compositionally biased region" description="Basic and acidic residues" evidence="4">
    <location>
        <begin position="594"/>
        <end position="610"/>
    </location>
</feature>
<dbReference type="InterPro" id="IPR012966">
    <property type="entry name" value="AHD"/>
</dbReference>
<dbReference type="Gene3D" id="2.30.29.30">
    <property type="entry name" value="Pleckstrin-homology domain (PH domain)/Phosphotyrosine-binding domain (PTB)"/>
    <property type="match status" value="1"/>
</dbReference>
<feature type="compositionally biased region" description="Acidic residues" evidence="4">
    <location>
        <begin position="301"/>
        <end position="310"/>
    </location>
</feature>
<feature type="region of interest" description="Disordered" evidence="4">
    <location>
        <begin position="444"/>
        <end position="500"/>
    </location>
</feature>
<feature type="compositionally biased region" description="Polar residues" evidence="4">
    <location>
        <begin position="60"/>
        <end position="79"/>
    </location>
</feature>
<reference evidence="6 7" key="1">
    <citation type="submission" date="2018-01" db="EMBL/GenBank/DDBJ databases">
        <title>Harnessing the power of phylogenomics to disentangle the directionality and signatures of interkingdom host jumping in the parasitic fungal genus Tolypocladium.</title>
        <authorList>
            <person name="Quandt C.A."/>
            <person name="Patterson W."/>
            <person name="Spatafora J.W."/>
        </authorList>
    </citation>
    <scope>NUCLEOTIDE SEQUENCE [LARGE SCALE GENOMIC DNA]</scope>
    <source>
        <strain evidence="6 7">NRBC 100945</strain>
    </source>
</reference>
<feature type="compositionally biased region" description="Low complexity" evidence="4">
    <location>
        <begin position="145"/>
        <end position="159"/>
    </location>
</feature>
<feature type="compositionally biased region" description="Polar residues" evidence="4">
    <location>
        <begin position="474"/>
        <end position="484"/>
    </location>
</feature>
<dbReference type="Proteomes" id="UP000237481">
    <property type="component" value="Unassembled WGS sequence"/>
</dbReference>
<dbReference type="STRING" id="94208.A0A2S4KLW6"/>
<feature type="compositionally biased region" description="Polar residues" evidence="4">
    <location>
        <begin position="267"/>
        <end position="277"/>
    </location>
</feature>
<dbReference type="SMART" id="SM00233">
    <property type="entry name" value="PH"/>
    <property type="match status" value="1"/>
</dbReference>
<feature type="compositionally biased region" description="Acidic residues" evidence="4">
    <location>
        <begin position="282"/>
        <end position="291"/>
    </location>
</feature>
<dbReference type="SUPFAM" id="SSF50729">
    <property type="entry name" value="PH domain-like"/>
    <property type="match status" value="1"/>
</dbReference>
<feature type="region of interest" description="Disordered" evidence="4">
    <location>
        <begin position="144"/>
        <end position="427"/>
    </location>
</feature>
<name>A0A2S4KLW6_9HYPO</name>
<feature type="compositionally biased region" description="Acidic residues" evidence="4">
    <location>
        <begin position="721"/>
        <end position="731"/>
    </location>
</feature>
<evidence type="ECO:0000256" key="1">
    <source>
        <dbReference type="ARBA" id="ARBA00022618"/>
    </source>
</evidence>
<dbReference type="InterPro" id="IPR052007">
    <property type="entry name" value="Bud4"/>
</dbReference>
<keyword evidence="2" id="KW-0131">Cell cycle</keyword>
<proteinExistence type="predicted"/>
<feature type="domain" description="PH" evidence="5">
    <location>
        <begin position="1244"/>
        <end position="1365"/>
    </location>
</feature>
<gene>
    <name evidence="6" type="ORF">TPAR_08612</name>
</gene>
<dbReference type="PROSITE" id="PS50003">
    <property type="entry name" value="PH_DOMAIN"/>
    <property type="match status" value="1"/>
</dbReference>
<feature type="compositionally biased region" description="Polar residues" evidence="4">
    <location>
        <begin position="924"/>
        <end position="933"/>
    </location>
</feature>
<feature type="compositionally biased region" description="Basic and acidic residues" evidence="4">
    <location>
        <begin position="621"/>
        <end position="633"/>
    </location>
</feature>
<dbReference type="EMBL" id="PKSG01001079">
    <property type="protein sequence ID" value="POR31173.1"/>
    <property type="molecule type" value="Genomic_DNA"/>
</dbReference>
<feature type="compositionally biased region" description="Basic and acidic residues" evidence="4">
    <location>
        <begin position="703"/>
        <end position="714"/>
    </location>
</feature>
<dbReference type="CDD" id="cd13278">
    <property type="entry name" value="PH_Bud4"/>
    <property type="match status" value="1"/>
</dbReference>
<feature type="coiled-coil region" evidence="3">
    <location>
        <begin position="1100"/>
        <end position="1127"/>
    </location>
</feature>
<dbReference type="PANTHER" id="PTHR36100">
    <property type="entry name" value="BUD SITE SELECTION PROTEIN 4"/>
    <property type="match status" value="1"/>
</dbReference>
<evidence type="ECO:0000313" key="7">
    <source>
        <dbReference type="Proteomes" id="UP000237481"/>
    </source>
</evidence>
<dbReference type="FunFam" id="2.30.29.30:FF:000311">
    <property type="entry name" value="GTP binding protein (Bud4)"/>
    <property type="match status" value="1"/>
</dbReference>
<protein>
    <submittedName>
        <fullName evidence="6">Bud site selection protein BUD4</fullName>
    </submittedName>
</protein>
<dbReference type="GO" id="GO:0005525">
    <property type="term" value="F:GTP binding"/>
    <property type="evidence" value="ECO:0007669"/>
    <property type="project" value="TreeGrafter"/>
</dbReference>
<keyword evidence="7" id="KW-1185">Reference proteome</keyword>
<evidence type="ECO:0000256" key="2">
    <source>
        <dbReference type="ARBA" id="ARBA00023306"/>
    </source>
</evidence>
<feature type="region of interest" description="Disordered" evidence="4">
    <location>
        <begin position="526"/>
        <end position="738"/>
    </location>
</feature>
<sequence length="1413" mass="157154">MASEPVHPLRIAKNTPASSPAKMANSLPRPLSEISPTERRRNSPSWRQYTPTKKAAVPGNDSSPFQSSPLDSATSPRLFWQNRNAENMLYGGRSGSPSPIRRSSIERLQRASRVRNSNILALEQKQEYDPARIPHIERPLAKVQGNSFASSSSSGGLRSVDSEQRGFDSKSSLSMMSPSRTSPTLSAGVQNAPRPPSKDQASPAKSSLSPTKFNKGTFDPEAGTWSGHSSLNEHELPDGRSLHRHPKSVTFDAAPPQINEYEMATPDLSSVGTNSREGSYESVDDEDDEAIIYDPAHVEVQDDSFDASLEDTDKTPVVGPDDWRGDSPMIHHGGSPGQFEGSPMPESIPSMVASGRPSHQRTDSANSNGDHRPLPPLPGLGHARSQSTGSVPASPGLSATAERMLGGGSHRSLPVPPPASASKLDIQSFGNGKMTLEERLKLMMLSDDNNGKTAAEQQRERRLRRGASRDRGDTPQSEPESTQGLEALEEDDTIGDISLLDDYQMPSRISRESIMRRVNGNTALENESEYHFSSPVGTPISQRSPERHEAVLDPDVPIPSTEDTIMEDADESYEQEDSVIITRPPEDHEDDVLDLYHDMDDSEEDSQRPDGDDDESQYSDESAREKSLSKDLDAGATTPRANSPAQYLSLGGPIPDLAPFAQDPAVSMEGEHSSLPTAQDATEKAGVVDYATEHATASIERPCTPERRMSKPEYDGSGWGEPEDEYDDEPGTPDSVIHRPMFEDDEEARESTVIPERVATVKSAAGSKLKTRVSSTPSDLAAMREARRHVSHEVPSVPPIPEKHRNRVSRDFAVEQEDRHDEYLERHPSFKNRSLTLDFDMGLSLDQDFERVIEAQKVNPNHPSPKPSLSAISTPARQASREFIERELRELDANVTFRPQRGYLMRQNTKLVTASDKDGDTTWKTRSANNSPVKQDRPQSWVVEPWNGQPRQRSYRKRPGTSGPVPPLPGQESNAAALNHVVEEDAQSEAATIESGERGRLFVKVMGVKDLDLPLPKNERTWFSLTLDNGVHCVTTAWLELARNAPIGQEFELVVPNDLEFQLTLNVKLEKPAQATPPAPAAKVNKPKTSTFSRVFASPRKRKELELRQKAEEERFAQQQREALARRNNAPTGYELLSPLTAEDGSFARAYVCLKEHESRCFGRPYMAEVACFNEWATEEESFASSVKSKRGNTSVVRRAPYKIGKLELQLLFVPRPKNSKDDDMPKSMNSCVREMKASEERLARNWEGPLSQQGGDCPYWRRRYFKLVGAKLTAYHEATRQPRATINLSNAKRLIDDRRALTEKETVIKGGKRRRSAFAEEEEGYMFVEEGFRIRFNNGEVIDFYADTAEDKESWMKVLSDVIGRGEGVADEDNNGTRSRAKWCEIVLKREEQLRRRAEGRRVHSRTKSTLT</sequence>
<accession>A0A2S4KLW6</accession>
<feature type="compositionally biased region" description="Basic and acidic residues" evidence="4">
    <location>
        <begin position="231"/>
        <end position="241"/>
    </location>
</feature>
<feature type="region of interest" description="Disordered" evidence="4">
    <location>
        <begin position="908"/>
        <end position="972"/>
    </location>
</feature>
<feature type="compositionally biased region" description="Acidic residues" evidence="4">
    <location>
        <begin position="564"/>
        <end position="577"/>
    </location>
</feature>
<dbReference type="Pfam" id="PF08174">
    <property type="entry name" value="Anillin"/>
    <property type="match status" value="1"/>
</dbReference>
<dbReference type="OrthoDB" id="2123378at2759"/>
<evidence type="ECO:0000313" key="6">
    <source>
        <dbReference type="EMBL" id="POR31173.1"/>
    </source>
</evidence>
<comment type="caution">
    <text evidence="6">The sequence shown here is derived from an EMBL/GenBank/DDBJ whole genome shotgun (WGS) entry which is preliminary data.</text>
</comment>
<dbReference type="InterPro" id="IPR011993">
    <property type="entry name" value="PH-like_dom_sf"/>
</dbReference>
<keyword evidence="3" id="KW-0175">Coiled coil</keyword>
<dbReference type="GO" id="GO:0051301">
    <property type="term" value="P:cell division"/>
    <property type="evidence" value="ECO:0007669"/>
    <property type="project" value="UniProtKB-KW"/>
</dbReference>
<organism evidence="6 7">
    <name type="scientific">Tolypocladium paradoxum</name>
    <dbReference type="NCBI Taxonomy" id="94208"/>
    <lineage>
        <taxon>Eukaryota</taxon>
        <taxon>Fungi</taxon>
        <taxon>Dikarya</taxon>
        <taxon>Ascomycota</taxon>
        <taxon>Pezizomycotina</taxon>
        <taxon>Sordariomycetes</taxon>
        <taxon>Hypocreomycetidae</taxon>
        <taxon>Hypocreales</taxon>
        <taxon>Ophiocordycipitaceae</taxon>
        <taxon>Tolypocladium</taxon>
    </lineage>
</organism>
<keyword evidence="1" id="KW-0132">Cell division</keyword>